<dbReference type="PANTHER" id="PTHR43134:SF1">
    <property type="entry name" value="SIGNAL RECOGNITION PARTICLE RECEPTOR SUBUNIT ALPHA"/>
    <property type="match status" value="1"/>
</dbReference>
<dbReference type="SMART" id="SM00962">
    <property type="entry name" value="SRP54"/>
    <property type="match status" value="1"/>
</dbReference>
<keyword evidence="6 9" id="KW-0472">Membrane</keyword>
<dbReference type="EMBL" id="JBGUBD010000003">
    <property type="protein sequence ID" value="MFA9477882.1"/>
    <property type="molecule type" value="Genomic_DNA"/>
</dbReference>
<dbReference type="InterPro" id="IPR000897">
    <property type="entry name" value="SRP54_GTPase_dom"/>
</dbReference>
<keyword evidence="12" id="KW-1185">Reference proteome</keyword>
<dbReference type="InterPro" id="IPR013822">
    <property type="entry name" value="Signal_recog_particl_SRP54_hlx"/>
</dbReference>
<comment type="caution">
    <text evidence="11">The sequence shown here is derived from an EMBL/GenBank/DDBJ whole genome shotgun (WGS) entry which is preliminary data.</text>
</comment>
<dbReference type="SMART" id="SM00382">
    <property type="entry name" value="AAA"/>
    <property type="match status" value="1"/>
</dbReference>
<accession>A0ABV4U4W9</accession>
<comment type="catalytic activity">
    <reaction evidence="8 9">
        <text>GTP + H2O = GDP + phosphate + H(+)</text>
        <dbReference type="Rhea" id="RHEA:19669"/>
        <dbReference type="ChEBI" id="CHEBI:15377"/>
        <dbReference type="ChEBI" id="CHEBI:15378"/>
        <dbReference type="ChEBI" id="CHEBI:37565"/>
        <dbReference type="ChEBI" id="CHEBI:43474"/>
        <dbReference type="ChEBI" id="CHEBI:58189"/>
        <dbReference type="EC" id="3.6.5.4"/>
    </reaction>
</comment>
<evidence type="ECO:0000256" key="2">
    <source>
        <dbReference type="ARBA" id="ARBA00022490"/>
    </source>
</evidence>
<organism evidence="11 12">
    <name type="scientific">Natronomicrosphaera hydrolytica</name>
    <dbReference type="NCBI Taxonomy" id="3242702"/>
    <lineage>
        <taxon>Bacteria</taxon>
        <taxon>Pseudomonadati</taxon>
        <taxon>Planctomycetota</taxon>
        <taxon>Phycisphaerae</taxon>
        <taxon>Phycisphaerales</taxon>
        <taxon>Phycisphaeraceae</taxon>
        <taxon>Natronomicrosphaera</taxon>
    </lineage>
</organism>
<dbReference type="Pfam" id="PF02881">
    <property type="entry name" value="SRP54_N"/>
    <property type="match status" value="1"/>
</dbReference>
<dbReference type="NCBIfam" id="TIGR00064">
    <property type="entry name" value="ftsY"/>
    <property type="match status" value="1"/>
</dbReference>
<name>A0ABV4U4W9_9BACT</name>
<dbReference type="PROSITE" id="PS00300">
    <property type="entry name" value="SRP54"/>
    <property type="match status" value="1"/>
</dbReference>
<keyword evidence="1 9" id="KW-1003">Cell membrane</keyword>
<dbReference type="InterPro" id="IPR027417">
    <property type="entry name" value="P-loop_NTPase"/>
</dbReference>
<dbReference type="SUPFAM" id="SSF47364">
    <property type="entry name" value="Domain of the SRP/SRP receptor G-proteins"/>
    <property type="match status" value="1"/>
</dbReference>
<evidence type="ECO:0000256" key="6">
    <source>
        <dbReference type="ARBA" id="ARBA00023136"/>
    </source>
</evidence>
<reference evidence="11 12" key="1">
    <citation type="submission" date="2024-08" db="EMBL/GenBank/DDBJ databases">
        <title>Whole-genome sequencing of halo(alkali)philic microorganisms from hypersaline lakes.</title>
        <authorList>
            <person name="Sorokin D.Y."/>
            <person name="Merkel A.Y."/>
            <person name="Messina E."/>
            <person name="Yakimov M."/>
        </authorList>
    </citation>
    <scope>NUCLEOTIDE SEQUENCE [LARGE SCALE GENOMIC DNA]</scope>
    <source>
        <strain evidence="11 12">AB-hyl4</strain>
    </source>
</reference>
<evidence type="ECO:0000256" key="1">
    <source>
        <dbReference type="ARBA" id="ARBA00022475"/>
    </source>
</evidence>
<gene>
    <name evidence="9 11" type="primary">ftsY</name>
    <name evidence="11" type="ORF">ACERK3_06180</name>
</gene>
<evidence type="ECO:0000256" key="8">
    <source>
        <dbReference type="ARBA" id="ARBA00048027"/>
    </source>
</evidence>
<evidence type="ECO:0000259" key="10">
    <source>
        <dbReference type="PROSITE" id="PS00300"/>
    </source>
</evidence>
<keyword evidence="5 9" id="KW-0342">GTP-binding</keyword>
<comment type="subcellular location">
    <subcellularLocation>
        <location evidence="9">Cell membrane</location>
        <topology evidence="9">Peripheral membrane protein</topology>
        <orientation evidence="9">Cytoplasmic side</orientation>
    </subcellularLocation>
    <subcellularLocation>
        <location evidence="9">Cytoplasm</location>
    </subcellularLocation>
</comment>
<keyword evidence="2 9" id="KW-0963">Cytoplasm</keyword>
<keyword evidence="7 9" id="KW-0675">Receptor</keyword>
<protein>
    <recommendedName>
        <fullName evidence="9">Signal recognition particle receptor FtsY</fullName>
        <shortName evidence="9">SRP receptor</shortName>
        <ecNumber evidence="9">3.6.5.4</ecNumber>
    </recommendedName>
</protein>
<evidence type="ECO:0000256" key="4">
    <source>
        <dbReference type="ARBA" id="ARBA00022801"/>
    </source>
</evidence>
<keyword evidence="3 9" id="KW-0547">Nucleotide-binding</keyword>
<dbReference type="CDD" id="cd17874">
    <property type="entry name" value="FtsY"/>
    <property type="match status" value="1"/>
</dbReference>
<dbReference type="InterPro" id="IPR042101">
    <property type="entry name" value="SRP54_N_sf"/>
</dbReference>
<dbReference type="Gene3D" id="3.40.50.300">
    <property type="entry name" value="P-loop containing nucleotide triphosphate hydrolases"/>
    <property type="match status" value="1"/>
</dbReference>
<dbReference type="Proteomes" id="UP001575105">
    <property type="component" value="Unassembled WGS sequence"/>
</dbReference>
<dbReference type="Gene3D" id="1.20.120.140">
    <property type="entry name" value="Signal recognition particle SRP54, nucleotide-binding domain"/>
    <property type="match status" value="1"/>
</dbReference>
<feature type="binding site" evidence="9">
    <location>
        <begin position="117"/>
        <end position="124"/>
    </location>
    <ligand>
        <name>GTP</name>
        <dbReference type="ChEBI" id="CHEBI:37565"/>
    </ligand>
</feature>
<feature type="binding site" evidence="9">
    <location>
        <begin position="199"/>
        <end position="203"/>
    </location>
    <ligand>
        <name>GTP</name>
        <dbReference type="ChEBI" id="CHEBI:37565"/>
    </ligand>
</feature>
<keyword evidence="4 9" id="KW-0378">Hydrolase</keyword>
<sequence length="312" mass="33727">MGLFKATFDKLKEGLAKTRASSTATFRTILSGKPLSKELLHELERAMIQADIGIRTAIEIRKDLEAAWERGEIMQGDEALTFLKEQIQAYYPEIDRRIQFAQSSNGQKVPTVILVAGINGAGKTTSIAKIANSLRSEGKSVMLAACDTFRAAAVEQLEIWSQRLGVDVIKGKQGGDPAAVAFDAAEAALARGVDVLLVDTAGRLHTQEHLMRQLTKIRNVLGKKIEGAPHEVILVIDATTGQNGINQAKIFTEATDVTGLFLAKLDGTARGGIVIAIREQLNIPVKFVGVGETPDDVEAFEPDKFVEAMFTA</sequence>
<comment type="subunit">
    <text evidence="9">Part of the signal recognition particle protein translocation system, which is composed of SRP and FtsY.</text>
</comment>
<comment type="caution">
    <text evidence="9">Lacks conserved residue(s) required for the propagation of feature annotation.</text>
</comment>
<proteinExistence type="inferred from homology"/>
<evidence type="ECO:0000256" key="9">
    <source>
        <dbReference type="HAMAP-Rule" id="MF_00920"/>
    </source>
</evidence>
<dbReference type="EC" id="3.6.5.4" evidence="9"/>
<evidence type="ECO:0000256" key="7">
    <source>
        <dbReference type="ARBA" id="ARBA00023170"/>
    </source>
</evidence>
<dbReference type="Pfam" id="PF00448">
    <property type="entry name" value="SRP54"/>
    <property type="match status" value="1"/>
</dbReference>
<dbReference type="InterPro" id="IPR003593">
    <property type="entry name" value="AAA+_ATPase"/>
</dbReference>
<dbReference type="InterPro" id="IPR004390">
    <property type="entry name" value="SR_rcpt_FtsY"/>
</dbReference>
<dbReference type="PANTHER" id="PTHR43134">
    <property type="entry name" value="SIGNAL RECOGNITION PARTICLE RECEPTOR SUBUNIT ALPHA"/>
    <property type="match status" value="1"/>
</dbReference>
<comment type="similarity">
    <text evidence="9">Belongs to the GTP-binding SRP family. FtsY subfamily.</text>
</comment>
<dbReference type="RefSeq" id="WP_425344806.1">
    <property type="nucleotide sequence ID" value="NZ_JBGUBD010000003.1"/>
</dbReference>
<evidence type="ECO:0000313" key="11">
    <source>
        <dbReference type="EMBL" id="MFA9477882.1"/>
    </source>
</evidence>
<evidence type="ECO:0000313" key="12">
    <source>
        <dbReference type="Proteomes" id="UP001575105"/>
    </source>
</evidence>
<dbReference type="InterPro" id="IPR036225">
    <property type="entry name" value="SRP/SRP_N"/>
</dbReference>
<dbReference type="SUPFAM" id="SSF52540">
    <property type="entry name" value="P-loop containing nucleoside triphosphate hydrolases"/>
    <property type="match status" value="1"/>
</dbReference>
<feature type="domain" description="SRP54-type proteins GTP-binding" evidence="10">
    <location>
        <begin position="284"/>
        <end position="297"/>
    </location>
</feature>
<dbReference type="SMART" id="SM00963">
    <property type="entry name" value="SRP54_N"/>
    <property type="match status" value="1"/>
</dbReference>
<evidence type="ECO:0000256" key="3">
    <source>
        <dbReference type="ARBA" id="ARBA00022741"/>
    </source>
</evidence>
<comment type="function">
    <text evidence="9">Involved in targeting and insertion of nascent membrane proteins into the cytoplasmic membrane. Acts as a receptor for the complex formed by the signal recognition particle (SRP) and the ribosome-nascent chain (RNC).</text>
</comment>
<dbReference type="HAMAP" id="MF_00920">
    <property type="entry name" value="FtsY"/>
    <property type="match status" value="1"/>
</dbReference>
<evidence type="ECO:0000256" key="5">
    <source>
        <dbReference type="ARBA" id="ARBA00023134"/>
    </source>
</evidence>